<feature type="compositionally biased region" description="Basic and acidic residues" evidence="1">
    <location>
        <begin position="367"/>
        <end position="404"/>
    </location>
</feature>
<proteinExistence type="predicted"/>
<comment type="caution">
    <text evidence="2">The sequence shown here is derived from an EMBL/GenBank/DDBJ whole genome shotgun (WGS) entry which is preliminary data.</text>
</comment>
<sequence length="410" mass="45020">MPRQLPWLKKGIASTAQVKASPKPTKTPLVNDDDDDDFFAGTVLAPSRKGKECADPLASDDELPDVPPLPSRKARSRLLTSDCAPSSSPPPAILAVPPSEVEYMLKGIDKSQLRDDEWMMVEDELLSTAKLFTQHLHLAEYECLKKNLETKKEVSRPVVANAKPSLDGQFKAKADAQSKAQRKALKEVLSSEKGSLGDILKGPPKVNLDDPTSSSFSGSSRSRTSVPSRLATHPGITRSSVKAPPSRDTIDSSDISDDEDLDAPSRSNSWTKSAATESSKSKSEFAKPLLPSKAAAKPRRASKFDFDDFPAAKRSSSPSPTKDSSTSNTRRPPRSDSSEPTLKPQPHSRKRSTIARPAFDFLDDFDFPSRESLPKEQAERIAKRKAEKEKKPEKEKRKSVKLDDIPTFLF</sequence>
<reference evidence="2 3" key="1">
    <citation type="submission" date="2016-07" db="EMBL/GenBank/DDBJ databases">
        <title>Pervasive Adenine N6-methylation of Active Genes in Fungi.</title>
        <authorList>
            <consortium name="DOE Joint Genome Institute"/>
            <person name="Mondo S.J."/>
            <person name="Dannebaum R.O."/>
            <person name="Kuo R.C."/>
            <person name="Labutti K."/>
            <person name="Haridas S."/>
            <person name="Kuo A."/>
            <person name="Salamov A."/>
            <person name="Ahrendt S.R."/>
            <person name="Lipzen A."/>
            <person name="Sullivan W."/>
            <person name="Andreopoulos W.B."/>
            <person name="Clum A."/>
            <person name="Lindquist E."/>
            <person name="Daum C."/>
            <person name="Ramamoorthy G.K."/>
            <person name="Gryganskyi A."/>
            <person name="Culley D."/>
            <person name="Magnuson J.K."/>
            <person name="James T.Y."/>
            <person name="O'Malley M.A."/>
            <person name="Stajich J.E."/>
            <person name="Spatafora J.W."/>
            <person name="Visel A."/>
            <person name="Grigoriev I.V."/>
        </authorList>
    </citation>
    <scope>NUCLEOTIDE SEQUENCE [LARGE SCALE GENOMIC DNA]</scope>
    <source>
        <strain evidence="2 3">CBS 115471</strain>
    </source>
</reference>
<dbReference type="OrthoDB" id="5374569at2759"/>
<dbReference type="STRING" id="1231657.A0A1Y1Z8B5"/>
<name>A0A1Y1Z8B5_9PLEO</name>
<feature type="region of interest" description="Disordered" evidence="1">
    <location>
        <begin position="49"/>
        <end position="95"/>
    </location>
</feature>
<dbReference type="EMBL" id="MCFA01000116">
    <property type="protein sequence ID" value="ORY06510.1"/>
    <property type="molecule type" value="Genomic_DNA"/>
</dbReference>
<evidence type="ECO:0000313" key="2">
    <source>
        <dbReference type="EMBL" id="ORY06510.1"/>
    </source>
</evidence>
<keyword evidence="3" id="KW-1185">Reference proteome</keyword>
<evidence type="ECO:0000313" key="3">
    <source>
        <dbReference type="Proteomes" id="UP000193144"/>
    </source>
</evidence>
<evidence type="ECO:0000256" key="1">
    <source>
        <dbReference type="SAM" id="MobiDB-lite"/>
    </source>
</evidence>
<feature type="compositionally biased region" description="Low complexity" evidence="1">
    <location>
        <begin position="315"/>
        <end position="330"/>
    </location>
</feature>
<gene>
    <name evidence="2" type="ORF">BCR34DRAFT_33559</name>
</gene>
<feature type="compositionally biased region" description="Low complexity" evidence="1">
    <location>
        <begin position="286"/>
        <end position="295"/>
    </location>
</feature>
<dbReference type="Proteomes" id="UP000193144">
    <property type="component" value="Unassembled WGS sequence"/>
</dbReference>
<feature type="compositionally biased region" description="Low complexity" evidence="1">
    <location>
        <begin position="213"/>
        <end position="229"/>
    </location>
</feature>
<accession>A0A1Y1Z8B5</accession>
<protein>
    <submittedName>
        <fullName evidence="2">Uncharacterized protein</fullName>
    </submittedName>
</protein>
<feature type="region of interest" description="Disordered" evidence="1">
    <location>
        <begin position="183"/>
        <end position="410"/>
    </location>
</feature>
<dbReference type="AlphaFoldDB" id="A0A1Y1Z8B5"/>
<feature type="region of interest" description="Disordered" evidence="1">
    <location>
        <begin position="1"/>
        <end position="37"/>
    </location>
</feature>
<organism evidence="2 3">
    <name type="scientific">Clohesyomyces aquaticus</name>
    <dbReference type="NCBI Taxonomy" id="1231657"/>
    <lineage>
        <taxon>Eukaryota</taxon>
        <taxon>Fungi</taxon>
        <taxon>Dikarya</taxon>
        <taxon>Ascomycota</taxon>
        <taxon>Pezizomycotina</taxon>
        <taxon>Dothideomycetes</taxon>
        <taxon>Pleosporomycetidae</taxon>
        <taxon>Pleosporales</taxon>
        <taxon>Lindgomycetaceae</taxon>
        <taxon>Clohesyomyces</taxon>
    </lineage>
</organism>